<keyword evidence="4" id="KW-1185">Reference proteome</keyword>
<dbReference type="NCBIfam" id="TIGR00756">
    <property type="entry name" value="PPR"/>
    <property type="match status" value="2"/>
</dbReference>
<dbReference type="Pfam" id="PF13812">
    <property type="entry name" value="PPR_3"/>
    <property type="match status" value="1"/>
</dbReference>
<feature type="repeat" description="PPR" evidence="2">
    <location>
        <begin position="86"/>
        <end position="120"/>
    </location>
</feature>
<feature type="non-terminal residue" evidence="3">
    <location>
        <position position="1"/>
    </location>
</feature>
<proteinExistence type="predicted"/>
<dbReference type="Proteomes" id="UP000015453">
    <property type="component" value="Unassembled WGS sequence"/>
</dbReference>
<evidence type="ECO:0008006" key="5">
    <source>
        <dbReference type="Google" id="ProtNLM"/>
    </source>
</evidence>
<protein>
    <recommendedName>
        <fullName evidence="5">Pentacotripeptide-repeat region of PRORP domain-containing protein</fullName>
    </recommendedName>
</protein>
<feature type="non-terminal residue" evidence="3">
    <location>
        <position position="227"/>
    </location>
</feature>
<evidence type="ECO:0000256" key="2">
    <source>
        <dbReference type="PROSITE-ProRule" id="PRU00708"/>
    </source>
</evidence>
<organism evidence="3 4">
    <name type="scientific">Genlisea aurea</name>
    <dbReference type="NCBI Taxonomy" id="192259"/>
    <lineage>
        <taxon>Eukaryota</taxon>
        <taxon>Viridiplantae</taxon>
        <taxon>Streptophyta</taxon>
        <taxon>Embryophyta</taxon>
        <taxon>Tracheophyta</taxon>
        <taxon>Spermatophyta</taxon>
        <taxon>Magnoliopsida</taxon>
        <taxon>eudicotyledons</taxon>
        <taxon>Gunneridae</taxon>
        <taxon>Pentapetalae</taxon>
        <taxon>asterids</taxon>
        <taxon>lamiids</taxon>
        <taxon>Lamiales</taxon>
        <taxon>Lentibulariaceae</taxon>
        <taxon>Genlisea</taxon>
    </lineage>
</organism>
<dbReference type="PANTHER" id="PTHR47859">
    <property type="entry name" value="PENTATRICOPEPTIDE REPEAT-CONTAINING PROTEIN"/>
    <property type="match status" value="1"/>
</dbReference>
<gene>
    <name evidence="3" type="ORF">M569_01210</name>
</gene>
<comment type="caution">
    <text evidence="3">The sequence shown here is derived from an EMBL/GenBank/DDBJ whole genome shotgun (WGS) entry which is preliminary data.</text>
</comment>
<evidence type="ECO:0000256" key="1">
    <source>
        <dbReference type="ARBA" id="ARBA00022737"/>
    </source>
</evidence>
<dbReference type="EMBL" id="AUSU01000398">
    <property type="protein sequence ID" value="EPS73550.1"/>
    <property type="molecule type" value="Genomic_DNA"/>
</dbReference>
<name>S8D2C5_9LAMI</name>
<dbReference type="PANTHER" id="PTHR47859:SF1">
    <property type="entry name" value="PENTATRICOPEPTIDE REPEAT-CONTAINING PROTEIN"/>
    <property type="match status" value="1"/>
</dbReference>
<dbReference type="InterPro" id="IPR011990">
    <property type="entry name" value="TPR-like_helical_dom_sf"/>
</dbReference>
<accession>S8D2C5</accession>
<dbReference type="InterPro" id="IPR002885">
    <property type="entry name" value="PPR_rpt"/>
</dbReference>
<dbReference type="Gene3D" id="1.25.40.10">
    <property type="entry name" value="Tetratricopeptide repeat domain"/>
    <property type="match status" value="1"/>
</dbReference>
<keyword evidence="1" id="KW-0677">Repeat</keyword>
<sequence>IEVFKSMISHGISPNDTTYGIMMDCCTAIRCFRSARAVLSLMTRHGYPLNSTTLTGLVKTQLRSEDDSEDALKLVDGAKREGIKPDVILYNTILQGARMKGRIDAIEMIIERMHREKIRPDPSTCSQVFMAYVNCGLFSTGLEALQVLCMRMIGEDDGILQVYRAEFEELLMRDEDAKPESLIVGIFDESPYLAAALLYLRWCATLVHISWTPSESPWAKRLSAGYG</sequence>
<evidence type="ECO:0000313" key="3">
    <source>
        <dbReference type="EMBL" id="EPS73550.1"/>
    </source>
</evidence>
<reference evidence="3 4" key="1">
    <citation type="journal article" date="2013" name="BMC Genomics">
        <title>The miniature genome of a carnivorous plant Genlisea aurea contains a low number of genes and short non-coding sequences.</title>
        <authorList>
            <person name="Leushkin E.V."/>
            <person name="Sutormin R.A."/>
            <person name="Nabieva E.R."/>
            <person name="Penin A.A."/>
            <person name="Kondrashov A.S."/>
            <person name="Logacheva M.D."/>
        </authorList>
    </citation>
    <scope>NUCLEOTIDE SEQUENCE [LARGE SCALE GENOMIC DNA]</scope>
</reference>
<dbReference type="AlphaFoldDB" id="S8D2C5"/>
<dbReference type="PROSITE" id="PS51375">
    <property type="entry name" value="PPR"/>
    <property type="match status" value="1"/>
</dbReference>
<evidence type="ECO:0000313" key="4">
    <source>
        <dbReference type="Proteomes" id="UP000015453"/>
    </source>
</evidence>
<dbReference type="OrthoDB" id="119302at2759"/>
<dbReference type="Pfam" id="PF01535">
    <property type="entry name" value="PPR"/>
    <property type="match status" value="1"/>
</dbReference>